<feature type="repeat" description="CSPG" evidence="5">
    <location>
        <begin position="1628"/>
        <end position="1734"/>
    </location>
</feature>
<gene>
    <name evidence="10" type="primary">LOC110982912</name>
</gene>
<keyword evidence="7" id="KW-0472">Membrane</keyword>
<proteinExistence type="predicted"/>
<feature type="repeat" description="CSPG" evidence="5">
    <location>
        <begin position="1286"/>
        <end position="1388"/>
    </location>
</feature>
<evidence type="ECO:0000256" key="1">
    <source>
        <dbReference type="ARBA" id="ARBA00022729"/>
    </source>
</evidence>
<dbReference type="KEGG" id="aplc:110982912"/>
<evidence type="ECO:0000313" key="9">
    <source>
        <dbReference type="Proteomes" id="UP000694845"/>
    </source>
</evidence>
<feature type="repeat" description="CSPG" evidence="5">
    <location>
        <begin position="1773"/>
        <end position="1868"/>
    </location>
</feature>
<keyword evidence="3" id="KW-0325">Glycoprotein</keyword>
<feature type="repeat" description="CSPG" evidence="5">
    <location>
        <begin position="471"/>
        <end position="567"/>
    </location>
</feature>
<dbReference type="CTD" id="1464"/>
<dbReference type="Pfam" id="PF02210">
    <property type="entry name" value="Laminin_G_2"/>
    <property type="match status" value="2"/>
</dbReference>
<feature type="repeat" description="CSPG" evidence="5">
    <location>
        <begin position="1895"/>
        <end position="1989"/>
    </location>
</feature>
<dbReference type="InterPro" id="IPR039005">
    <property type="entry name" value="CSPG_rpt"/>
</dbReference>
<evidence type="ECO:0000256" key="2">
    <source>
        <dbReference type="ARBA" id="ARBA00022737"/>
    </source>
</evidence>
<comment type="caution">
    <text evidence="4">Lacks conserved residue(s) required for the propagation of feature annotation.</text>
</comment>
<feature type="compositionally biased region" description="Low complexity" evidence="6">
    <location>
        <begin position="2337"/>
        <end position="2347"/>
    </location>
</feature>
<dbReference type="GO" id="GO:0009653">
    <property type="term" value="P:anatomical structure morphogenesis"/>
    <property type="evidence" value="ECO:0007669"/>
    <property type="project" value="TreeGrafter"/>
</dbReference>
<dbReference type="CDD" id="cd00110">
    <property type="entry name" value="LamG"/>
    <property type="match status" value="2"/>
</dbReference>
<dbReference type="SMART" id="SM00282">
    <property type="entry name" value="LamG"/>
    <property type="match status" value="2"/>
</dbReference>
<keyword evidence="2" id="KW-0677">Repeat</keyword>
<feature type="domain" description="Laminin G" evidence="8">
    <location>
        <begin position="223"/>
        <end position="401"/>
    </location>
</feature>
<dbReference type="SUPFAM" id="SSF49899">
    <property type="entry name" value="Concanavalin A-like lectins/glucanases"/>
    <property type="match status" value="2"/>
</dbReference>
<dbReference type="PROSITE" id="PS50025">
    <property type="entry name" value="LAM_G_DOMAIN"/>
    <property type="match status" value="2"/>
</dbReference>
<protein>
    <submittedName>
        <fullName evidence="10">Chondroitin sulfate proteoglycan 4-like</fullName>
    </submittedName>
</protein>
<feature type="repeat" description="CSPG" evidence="5">
    <location>
        <begin position="599"/>
        <end position="692"/>
    </location>
</feature>
<dbReference type="Pfam" id="PF16184">
    <property type="entry name" value="Cadherin_3"/>
    <property type="match status" value="12"/>
</dbReference>
<feature type="transmembrane region" description="Helical" evidence="7">
    <location>
        <begin position="21"/>
        <end position="45"/>
    </location>
</feature>
<name>A0A8B7YXH0_ACAPL</name>
<evidence type="ECO:0000256" key="7">
    <source>
        <dbReference type="SAM" id="Phobius"/>
    </source>
</evidence>
<dbReference type="PANTHER" id="PTHR45739">
    <property type="entry name" value="MATRIX PROTEIN, PUTATIVE-RELATED"/>
    <property type="match status" value="1"/>
</dbReference>
<dbReference type="InterPro" id="IPR013320">
    <property type="entry name" value="ConA-like_dom_sf"/>
</dbReference>
<accession>A0A8B7YXH0</accession>
<feature type="transmembrane region" description="Helical" evidence="7">
    <location>
        <begin position="2291"/>
        <end position="2313"/>
    </location>
</feature>
<dbReference type="Proteomes" id="UP000694845">
    <property type="component" value="Unplaced"/>
</dbReference>
<evidence type="ECO:0000256" key="5">
    <source>
        <dbReference type="PROSITE-ProRule" id="PRU01201"/>
    </source>
</evidence>
<sequence length="2454" mass="270293">MRPFCLLGGERRCYRGGDAMAGVVLVAAVVQLMLATSGVVAVSFYGTSHVYLPLSESSAKTSIHLVLKTSRSKGLLLLASGDTDYCIIQLRSGVIEARVNLGEGELMVRSLPKEKLNDLNWHSVSLELAGGWLELYIDGVLHREERTLGRADTLNIQDGIYVGGMGMRKASYLKSADRFFRGCIENITYNDILVFNATAANKRSIVNDITWDCSEEFEAAADSPISFVKETAFVLYPRWQLDTQGSFACWLKTSSPLGLLMFSSGLKTQFLSAEVVDGRIRVLMDRGNGMVDFTSQVIINDANWHWIKIDVAPANLRISIDYEPENMMLSDTSSTLELTGMLHVGGVVHKARSQAFKSDLKSITHASSGGSFQGCLRDIEVNNELFTLGDSRVTHGIKIGCVYQFPCSKDPCLWTETCTDAGPESFVCQCLSVECLESKIPSTDQPLLETSIPSISETEPVFPISMDTELPEEAFSLMPLTVEEGGRSVISTENIHLNLRLRSYGLRESQLLLLIAKRPLHGRIENRVLRRDDDSNVFTLLDLMGSKIFYIHDGSENFYDVLTIKVEILGRNIEIPEVLQGVVNFTLEVNIIPVNDVPSISLADDATLRMIKGSVQPIHSSFLEAIDPDSDPSELLFTIVNQQANVGYFQTISNPGESIVSFTQEDINNEQISYVHTGPNTKSRIVIRIFDGLEKSPLYSFRIEVIPLELSILNVTELRLNPGSVIQITPTELHVATNDPEGQFTVSYRLTDSLRYGRLQRLELHNFGADISEFTQADVADGIIQYAATVTDKQRSIWNDRISLSASSEDVSIDISLPVKIVVTSVEVITNTGMILNVIRQGVITSENLAAEVRLPITSLSPLTFTVIRSPSRGQLVKQSMGPIPTGGFFTQDDIIAGKVGYVLDPSEEEALNDTFLFQVSVVNAQSSVASFSIAYIPDVRHLEVTNNGLTVSEGGTVIVTTDEFFVTADNVTNFVYTITKPPEHGRLILAEPSSLEVSTDDVTIFLNFDVMNNLLRYRHDDSETESDNFEYTASASFTDLSGRKRSLHHEGVVSINILPKNDHEPEVVVNRLFKVVRNGKTPLTDQNLLAADGDEDFNDDNLEYRRQNTDVGDLIYAGNESTVYEFTQRDLKDGLIAFRQRGDVLTGRMLFFVLDDDRSRYTSDFLDIEASEPFVGILNNSGLRISRGSSVVLTSCNLSAETNMGIKDKRIEFLITSQPSHGQLLYRGSPAVMFNQEGLDAGRVVYHHDNSTAMMDSFNFTVRAKSMAVEGVFNIRIYLTSHQEPPEVEQLKPLAVEQGQAVVIERSHLRVTHPNHLPIEIIFTVTLFPKFGMLQLSNEFLPPTRRGRREAGEQLKTFTQLDVNRNRVRYVQTGPGMGLDQFSFEVDNGFVKVSNLTFIVEIVPAVVPLTVADFFLPEGGSKAITSDIIQIAHPYYQKQDFDFAIQEQPVHGFLETTRNAGERLRSFSTRDITNEFIYFVHDGSDTVNDSFTIIASSSDTGKSSHPYTINITVTPVNDQRPEVTANEGLTIFIGTQAKLTTDILSAVDLDTDDQSLTYILTTPTNGYMIKLPDMTTPVLSFTQSDLNKGDIIFIQSGLNTGGFRFSVSDGVHSTNQQIFSITARPLLVSLETNTRLYVAPSSIEPITAEHLKVVTNEEEPKSNLSRPITYVITEAPKHGIIVEILDRDEIDREILSFAQISTFTQGQIDRNIVAYKQILDSPVTEDQFTFSVTLPLSQNLTDQSFEISIGVKEETTTQPTTLSPTTVMSTTEPSLVLNLGIEVQEGGTISITDKQLNIAALVEDFGATEWVFEYNIVSLPSHGVLKKSNQDITAFSTFRQDDLVGDGIQYIHDHSEERQDLFNFTVTATTVGNTEQLVAYSGQFLITIDPINDQPLRVLTRALSMTIIQGSHKSLTMEVLNTVDADNPPDEIRYELLSNPSNGKLVLTSDQSTVIQEFTQQQINDGEITFVHDGGAVSGGFLFRLTDGARVKSNKIKQFSIIVQPVTLTVTVTGNVTLNQGNSLVVVPSTVLNVTTNGDADKIRYNISTSPEYGEILVDSVASTSFSQAQLNDGRVQYSQTNFSSNMDLIKLTVFDDFNLPEDLNLTVVVKPMVTLTLMNITTGKSLALTPGYLNATELASSVGGGLEIEIMESPKRGLVLNSTSSLAISEFPYSDIVSTRVLYIADLLNLGVNDSLDDSFVFILRGKMVQPVMLTFQVKIVPPRLVSTTSDAPLTTAPPTPTRRINTINFGINHGDQIFPFTEEVATTVVPSGNTPNAKSFQPSGFNPIYIIIPVIAIIICIILVLLVLIWRSRNKGKKHMSGRESPYPEPDVGPYPGAQAGPGQSGLMPTVQVVGACPDHHSTGSLNGTPPVTLNRPLPIPGSFVPQVTVTPLGKPPSPSYTSFVSLNSNGTVHSGGSSHSTSNKWDAYKPEVIDLCPAQKPALKRSQYWV</sequence>
<dbReference type="Gene3D" id="2.60.120.200">
    <property type="match status" value="2"/>
</dbReference>
<feature type="repeat" description="CSPG" evidence="5">
    <location>
        <begin position="1406"/>
        <end position="1497"/>
    </location>
</feature>
<feature type="repeat" description="CSPG" evidence="5">
    <location>
        <begin position="1175"/>
        <end position="1264"/>
    </location>
</feature>
<dbReference type="InterPro" id="IPR051561">
    <property type="entry name" value="FRAS1_ECM"/>
</dbReference>
<keyword evidence="1" id="KW-0732">Signal</keyword>
<dbReference type="PANTHER" id="PTHR45739:SF12">
    <property type="entry name" value="CHONDROITIN SULFATE PROTEOGLYCAN 4-LIKE ISOFORM X2"/>
    <property type="match status" value="1"/>
</dbReference>
<dbReference type="OrthoDB" id="9026019at2759"/>
<feature type="repeat" description="CSPG" evidence="5">
    <location>
        <begin position="941"/>
        <end position="1035"/>
    </location>
</feature>
<feature type="repeat" description="CSPG" evidence="5">
    <location>
        <begin position="825"/>
        <end position="921"/>
    </location>
</feature>
<feature type="region of interest" description="Disordered" evidence="6">
    <location>
        <begin position="2320"/>
        <end position="2347"/>
    </location>
</feature>
<dbReference type="InterPro" id="IPR001791">
    <property type="entry name" value="Laminin_G"/>
</dbReference>
<keyword evidence="7" id="KW-1133">Transmembrane helix</keyword>
<feature type="repeat" description="CSPG" evidence="5">
    <location>
        <begin position="1521"/>
        <end position="1611"/>
    </location>
</feature>
<dbReference type="OMA" id="QCKVIPL"/>
<reference evidence="10" key="1">
    <citation type="submission" date="2025-08" db="UniProtKB">
        <authorList>
            <consortium name="RefSeq"/>
        </authorList>
    </citation>
    <scope>IDENTIFICATION</scope>
</reference>
<evidence type="ECO:0000256" key="6">
    <source>
        <dbReference type="SAM" id="MobiDB-lite"/>
    </source>
</evidence>
<dbReference type="RefSeq" id="XP_022097387.1">
    <property type="nucleotide sequence ID" value="XM_022241695.1"/>
</dbReference>
<organism evidence="9 10">
    <name type="scientific">Acanthaster planci</name>
    <name type="common">Crown-of-thorns starfish</name>
    <dbReference type="NCBI Taxonomy" id="133434"/>
    <lineage>
        <taxon>Eukaryota</taxon>
        <taxon>Metazoa</taxon>
        <taxon>Echinodermata</taxon>
        <taxon>Eleutherozoa</taxon>
        <taxon>Asterozoa</taxon>
        <taxon>Asteroidea</taxon>
        <taxon>Valvatacea</taxon>
        <taxon>Valvatida</taxon>
        <taxon>Acanthasteridae</taxon>
        <taxon>Acanthaster</taxon>
    </lineage>
</organism>
<evidence type="ECO:0000313" key="10">
    <source>
        <dbReference type="RefSeq" id="XP_022097387.1"/>
    </source>
</evidence>
<evidence type="ECO:0000259" key="8">
    <source>
        <dbReference type="PROSITE" id="PS50025"/>
    </source>
</evidence>
<dbReference type="PROSITE" id="PS51854">
    <property type="entry name" value="CSPG"/>
    <property type="match status" value="12"/>
</dbReference>
<keyword evidence="9" id="KW-1185">Reference proteome</keyword>
<evidence type="ECO:0000256" key="3">
    <source>
        <dbReference type="ARBA" id="ARBA00023180"/>
    </source>
</evidence>
<keyword evidence="7" id="KW-0812">Transmembrane</keyword>
<dbReference type="GeneID" id="110982912"/>
<evidence type="ECO:0000256" key="4">
    <source>
        <dbReference type="PROSITE-ProRule" id="PRU00122"/>
    </source>
</evidence>
<feature type="domain" description="Laminin G" evidence="8">
    <location>
        <begin position="41"/>
        <end position="213"/>
    </location>
</feature>
<feature type="repeat" description="CSPG" evidence="5">
    <location>
        <begin position="709"/>
        <end position="807"/>
    </location>
</feature>